<feature type="transmembrane region" description="Helical" evidence="2">
    <location>
        <begin position="12"/>
        <end position="31"/>
    </location>
</feature>
<name>A0AA96W9K0_9CYAN</name>
<organism evidence="3">
    <name type="scientific">Leptolyngbya sp. NK1-12</name>
    <dbReference type="NCBI Taxonomy" id="2547451"/>
    <lineage>
        <taxon>Bacteria</taxon>
        <taxon>Bacillati</taxon>
        <taxon>Cyanobacteriota</taxon>
        <taxon>Cyanophyceae</taxon>
        <taxon>Leptolyngbyales</taxon>
        <taxon>Leptolyngbyaceae</taxon>
        <taxon>Leptolyngbya group</taxon>
        <taxon>Leptolyngbya</taxon>
    </lineage>
</organism>
<evidence type="ECO:0000256" key="1">
    <source>
        <dbReference type="SAM" id="MobiDB-lite"/>
    </source>
</evidence>
<reference evidence="3" key="1">
    <citation type="submission" date="2020-05" db="EMBL/GenBank/DDBJ databases">
        <authorList>
            <person name="Zhu T."/>
            <person name="Keshari N."/>
            <person name="Lu X."/>
        </authorList>
    </citation>
    <scope>NUCLEOTIDE SEQUENCE</scope>
    <source>
        <strain evidence="3">NK1-12</strain>
    </source>
</reference>
<protein>
    <submittedName>
        <fullName evidence="3">Uncharacterized protein</fullName>
    </submittedName>
</protein>
<dbReference type="RefSeq" id="WP_316433698.1">
    <property type="nucleotide sequence ID" value="NZ_CP053586.1"/>
</dbReference>
<accession>A0AA96W9K0</accession>
<evidence type="ECO:0000256" key="2">
    <source>
        <dbReference type="SAM" id="Phobius"/>
    </source>
</evidence>
<dbReference type="EMBL" id="CP053586">
    <property type="protein sequence ID" value="WNZ22267.1"/>
    <property type="molecule type" value="Genomic_DNA"/>
</dbReference>
<dbReference type="AlphaFoldDB" id="A0AA96W9K0"/>
<sequence>MNANKFNPSEFLLVLAILGVITGGLAVVSFFNQSSQDQADCVETPQAPECDSNGAGNGAGSRGVINPVRTSGEKSSPSKGNVSGKSTGRGGFGSFGRGGFGGG</sequence>
<evidence type="ECO:0000313" key="3">
    <source>
        <dbReference type="EMBL" id="WNZ22267.1"/>
    </source>
</evidence>
<proteinExistence type="predicted"/>
<feature type="compositionally biased region" description="Gly residues" evidence="1">
    <location>
        <begin position="87"/>
        <end position="103"/>
    </location>
</feature>
<keyword evidence="2" id="KW-0812">Transmembrane</keyword>
<feature type="region of interest" description="Disordered" evidence="1">
    <location>
        <begin position="38"/>
        <end position="103"/>
    </location>
</feature>
<keyword evidence="2" id="KW-1133">Transmembrane helix</keyword>
<keyword evidence="2" id="KW-0472">Membrane</keyword>
<gene>
    <name evidence="3" type="ORF">HJG54_04915</name>
</gene>